<name>A0A1N6VSM6_9EURY</name>
<organism evidence="2 3">
    <name type="scientific">Haladaptatus litoreus</name>
    <dbReference type="NCBI Taxonomy" id="553468"/>
    <lineage>
        <taxon>Archaea</taxon>
        <taxon>Methanobacteriati</taxon>
        <taxon>Methanobacteriota</taxon>
        <taxon>Stenosarchaea group</taxon>
        <taxon>Halobacteria</taxon>
        <taxon>Halobacteriales</taxon>
        <taxon>Haladaptataceae</taxon>
        <taxon>Haladaptatus</taxon>
    </lineage>
</organism>
<dbReference type="Proteomes" id="UP000186914">
    <property type="component" value="Unassembled WGS sequence"/>
</dbReference>
<feature type="compositionally biased region" description="Low complexity" evidence="1">
    <location>
        <begin position="61"/>
        <end position="77"/>
    </location>
</feature>
<reference evidence="3" key="1">
    <citation type="submission" date="2017-01" db="EMBL/GenBank/DDBJ databases">
        <authorList>
            <person name="Varghese N."/>
            <person name="Submissions S."/>
        </authorList>
    </citation>
    <scope>NUCLEOTIDE SEQUENCE [LARGE SCALE GENOMIC DNA]</scope>
    <source>
        <strain evidence="3">CGMCC 1.7737</strain>
    </source>
</reference>
<evidence type="ECO:0000313" key="3">
    <source>
        <dbReference type="Proteomes" id="UP000186914"/>
    </source>
</evidence>
<gene>
    <name evidence="2" type="ORF">SAMN05421858_0467</name>
</gene>
<dbReference type="EMBL" id="FTNO01000001">
    <property type="protein sequence ID" value="SIQ80790.1"/>
    <property type="molecule type" value="Genomic_DNA"/>
</dbReference>
<keyword evidence="3" id="KW-1185">Reference proteome</keyword>
<protein>
    <submittedName>
        <fullName evidence="2">Uncharacterized protein</fullName>
    </submittedName>
</protein>
<feature type="region of interest" description="Disordered" evidence="1">
    <location>
        <begin position="37"/>
        <end position="88"/>
    </location>
</feature>
<proteinExistence type="predicted"/>
<evidence type="ECO:0000313" key="2">
    <source>
        <dbReference type="EMBL" id="SIQ80790.1"/>
    </source>
</evidence>
<accession>A0A1N6VSM6</accession>
<sequence>MERRRGCRNGRFWTHLNRNGESRTAHSQIFDGCRQQITTPIKPQPPRARGSAARNRGHGVTSSATPSPTDSFTSFSRPSRKLGQTLGGCSRLHRSQSRFLRNHVLLGSADARATVVCDNSRTTILSDGARRRTDRFARARDACANEVSASVGWGGVWADAVSLESAVANGKSIPTRLGQRMKNNQKICFEPIKPKSRLVAYIVSRTPRTFSSFSRPGSYSLPSRSLSRCSATVRSMASSTGVDSQPRRASLFVSRMCGYSR</sequence>
<dbReference type="AlphaFoldDB" id="A0A1N6VSM6"/>
<evidence type="ECO:0000256" key="1">
    <source>
        <dbReference type="SAM" id="MobiDB-lite"/>
    </source>
</evidence>